<dbReference type="RefSeq" id="WP_238184093.1">
    <property type="nucleotide sequence ID" value="NZ_BPRB01000222.1"/>
</dbReference>
<sequence>MTRRVHRDFDALTEAQVVAGRTAARRVTAAGLLPADAPKRITELLDAIDHVAEAATGDRSFLHLKPAPGQAAGPLRARV</sequence>
<gene>
    <name evidence="1" type="ORF">MPOCJGCO_3651</name>
</gene>
<name>A0ABQ4U232_9HYPH</name>
<evidence type="ECO:0000313" key="2">
    <source>
        <dbReference type="Proteomes" id="UP001055057"/>
    </source>
</evidence>
<reference evidence="1" key="1">
    <citation type="journal article" date="2021" name="Front. Microbiol.">
        <title>Comprehensive Comparative Genomics and Phenotyping of Methylobacterium Species.</title>
        <authorList>
            <person name="Alessa O."/>
            <person name="Ogura Y."/>
            <person name="Fujitani Y."/>
            <person name="Takami H."/>
            <person name="Hayashi T."/>
            <person name="Sahin N."/>
            <person name="Tani A."/>
        </authorList>
    </citation>
    <scope>NUCLEOTIDE SEQUENCE</scope>
    <source>
        <strain evidence="1">DSM 23632</strain>
    </source>
</reference>
<protein>
    <submittedName>
        <fullName evidence="1">Uncharacterized protein</fullName>
    </submittedName>
</protein>
<dbReference type="EMBL" id="BPRB01000222">
    <property type="protein sequence ID" value="GJE61529.1"/>
    <property type="molecule type" value="Genomic_DNA"/>
</dbReference>
<accession>A0ABQ4U232</accession>
<keyword evidence="2" id="KW-1185">Reference proteome</keyword>
<dbReference type="Proteomes" id="UP001055057">
    <property type="component" value="Unassembled WGS sequence"/>
</dbReference>
<organism evidence="1 2">
    <name type="scientific">Methylobacterium trifolii</name>
    <dbReference type="NCBI Taxonomy" id="1003092"/>
    <lineage>
        <taxon>Bacteria</taxon>
        <taxon>Pseudomonadati</taxon>
        <taxon>Pseudomonadota</taxon>
        <taxon>Alphaproteobacteria</taxon>
        <taxon>Hyphomicrobiales</taxon>
        <taxon>Methylobacteriaceae</taxon>
        <taxon>Methylobacterium</taxon>
    </lineage>
</organism>
<proteinExistence type="predicted"/>
<reference evidence="1" key="2">
    <citation type="submission" date="2021-08" db="EMBL/GenBank/DDBJ databases">
        <authorList>
            <person name="Tani A."/>
            <person name="Ola A."/>
            <person name="Ogura Y."/>
            <person name="Katsura K."/>
            <person name="Hayashi T."/>
        </authorList>
    </citation>
    <scope>NUCLEOTIDE SEQUENCE</scope>
    <source>
        <strain evidence="1">DSM 23632</strain>
    </source>
</reference>
<comment type="caution">
    <text evidence="1">The sequence shown here is derived from an EMBL/GenBank/DDBJ whole genome shotgun (WGS) entry which is preliminary data.</text>
</comment>
<evidence type="ECO:0000313" key="1">
    <source>
        <dbReference type="EMBL" id="GJE61529.1"/>
    </source>
</evidence>